<evidence type="ECO:0000256" key="1">
    <source>
        <dbReference type="SAM" id="Phobius"/>
    </source>
</evidence>
<sequence>MNKYFTPNDKLATLSLFGLGTYNGARGFFWVLSQEVVVHDSKFYVALNEFMPIWIWGVILMIFGLCLILSSVLYSRTDISNKSYYLMTIGGFGCGVMQFLMASASLYNAINWLSPINFTILAAWCGFVGYIGVLGVNDKQRFSKD</sequence>
<keyword evidence="1" id="KW-0472">Membrane</keyword>
<feature type="transmembrane region" description="Helical" evidence="1">
    <location>
        <begin position="53"/>
        <end position="74"/>
    </location>
</feature>
<feature type="transmembrane region" description="Helical" evidence="1">
    <location>
        <begin position="86"/>
        <end position="110"/>
    </location>
</feature>
<keyword evidence="1" id="KW-0812">Transmembrane</keyword>
<name>A0A2H4J9S1_9CAUD</name>
<gene>
    <name evidence="2" type="ORF">9S3_4</name>
</gene>
<accession>A0A2H4J9S1</accession>
<organism evidence="2">
    <name type="scientific">uncultured Caudovirales phage</name>
    <dbReference type="NCBI Taxonomy" id="2100421"/>
    <lineage>
        <taxon>Viruses</taxon>
        <taxon>Duplodnaviria</taxon>
        <taxon>Heunggongvirae</taxon>
        <taxon>Uroviricota</taxon>
        <taxon>Caudoviricetes</taxon>
        <taxon>Peduoviridae</taxon>
        <taxon>Maltschvirus</taxon>
        <taxon>Maltschvirus maltsch</taxon>
    </lineage>
</organism>
<reference evidence="2" key="1">
    <citation type="submission" date="2017-06" db="EMBL/GenBank/DDBJ databases">
        <title>Novel phages from South African skin metaviromes.</title>
        <authorList>
            <person name="van Zyl L.J."/>
            <person name="Abrahams Y."/>
            <person name="Stander E.A."/>
            <person name="Kirby B.M."/>
            <person name="Clavaud C."/>
            <person name="Farcet C."/>
            <person name="Breton L."/>
            <person name="Trindade M.I."/>
        </authorList>
    </citation>
    <scope>NUCLEOTIDE SEQUENCE</scope>
</reference>
<feature type="transmembrane region" description="Helical" evidence="1">
    <location>
        <begin position="12"/>
        <end position="33"/>
    </location>
</feature>
<dbReference type="EMBL" id="MF417888">
    <property type="protein sequence ID" value="ASN69256.1"/>
    <property type="molecule type" value="Genomic_DNA"/>
</dbReference>
<protein>
    <submittedName>
        <fullName evidence="2">Uncharacterized protein</fullName>
    </submittedName>
</protein>
<feature type="transmembrane region" description="Helical" evidence="1">
    <location>
        <begin position="116"/>
        <end position="136"/>
    </location>
</feature>
<evidence type="ECO:0000313" key="2">
    <source>
        <dbReference type="EMBL" id="ASN69256.1"/>
    </source>
</evidence>
<keyword evidence="1" id="KW-1133">Transmembrane helix</keyword>
<proteinExistence type="predicted"/>